<dbReference type="PANTHER" id="PTHR24067">
    <property type="entry name" value="UBIQUITIN-CONJUGATING ENZYME E2"/>
    <property type="match status" value="1"/>
</dbReference>
<dbReference type="OrthoDB" id="109543at2759"/>
<dbReference type="SMART" id="SM00212">
    <property type="entry name" value="UBCc"/>
    <property type="match status" value="1"/>
</dbReference>
<dbReference type="RefSeq" id="XP_013417180.1">
    <property type="nucleotide sequence ID" value="XM_013561726.1"/>
</dbReference>
<dbReference type="Pfam" id="PF00179">
    <property type="entry name" value="UQ_con"/>
    <property type="match status" value="1"/>
</dbReference>
<feature type="domain" description="UBC core" evidence="2">
    <location>
        <begin position="8"/>
        <end position="170"/>
    </location>
</feature>
<feature type="compositionally biased region" description="Basic and acidic residues" evidence="1">
    <location>
        <begin position="568"/>
        <end position="583"/>
    </location>
</feature>
<feature type="compositionally biased region" description="Basic residues" evidence="1">
    <location>
        <begin position="599"/>
        <end position="608"/>
    </location>
</feature>
<evidence type="ECO:0000259" key="2">
    <source>
        <dbReference type="PROSITE" id="PS50127"/>
    </source>
</evidence>
<dbReference type="InterPro" id="IPR050113">
    <property type="entry name" value="Ub_conjugating_enzyme"/>
</dbReference>
<feature type="compositionally biased region" description="Acidic residues" evidence="1">
    <location>
        <begin position="612"/>
        <end position="622"/>
    </location>
</feature>
<reference evidence="4 5" key="1">
    <citation type="submission" date="2025-04" db="UniProtKB">
        <authorList>
            <consortium name="RefSeq"/>
        </authorList>
    </citation>
    <scope>IDENTIFICATION</scope>
    <source>
        <tissue evidence="4 5">Gonads</tissue>
    </source>
</reference>
<dbReference type="SUPFAM" id="SSF54495">
    <property type="entry name" value="UBC-like"/>
    <property type="match status" value="1"/>
</dbReference>
<organism evidence="3 5">
    <name type="scientific">Lingula anatina</name>
    <name type="common">Brachiopod</name>
    <name type="synonym">Lingula unguis</name>
    <dbReference type="NCBI Taxonomy" id="7574"/>
    <lineage>
        <taxon>Eukaryota</taxon>
        <taxon>Metazoa</taxon>
        <taxon>Spiralia</taxon>
        <taxon>Lophotrochozoa</taxon>
        <taxon>Brachiopoda</taxon>
        <taxon>Linguliformea</taxon>
        <taxon>Lingulata</taxon>
        <taxon>Lingulida</taxon>
        <taxon>Linguloidea</taxon>
        <taxon>Lingulidae</taxon>
        <taxon>Lingula</taxon>
    </lineage>
</organism>
<dbReference type="STRING" id="7574.A0A1S3K4K4"/>
<feature type="compositionally biased region" description="Basic and acidic residues" evidence="1">
    <location>
        <begin position="552"/>
        <end position="561"/>
    </location>
</feature>
<sequence>MGEPQRKRAMKRLLQDLEELKKSPVANVSAAPLDSDMFEWHCNFKLDDNVYHLILFFPENYPYRSPSAEFVPHGFQYHGGATKNGKKGTQVCLSIFSDFADWHREWANDKAMGWSPGYTVQTVLLNMLSFLIEVQSANSALGGTNEANLKRNQKFKCSDCGHNFKKPYPELPKESETTVSPPAAEDGKPHIVCYISKAPFKVVKPKCREELYGYGLIKSGPDHRPSLTTPCEFLTGDSFYSMQKSVGNVQSIMKEDLAFFLPLYIHPKHGEEIKATFEETMRAVSKILPGCKRDSTPMETIILRVIPNLMAATVVEFSKGTQHASDNHLSGYFALHRLFLWALKEYPKMQDMLEEKLKEFITDEDHRSKKACPHIGEWLMLLSASNKYTWQDASDAYLSESWRRNVMWYVKDDAKLGFMDTPQNYRLEKTLQATAVSRKILAFQVLFLDIAMPKSMTRDNVVKRYDENFGFPTTKMVAEMKAACSKIETMKSYEDWFKVLRLDPIPDDKLFEKLIESLEFAINTDGYHWSFWKGAGGWTEALKRYKATAGADSKKGKEVKHGKAQGAKKNDKDCASSTEDLKGKSKNSKKTVKEEGAKKPKGRATKRKVKDDDSDTDEEEEVQNAKGRGRGKRAATVPSPGKKPVAKKRP</sequence>
<dbReference type="Proteomes" id="UP000085678">
    <property type="component" value="Unplaced"/>
</dbReference>
<gene>
    <name evidence="4 5" type="primary">LOC106178514</name>
</gene>
<evidence type="ECO:0000313" key="5">
    <source>
        <dbReference type="RefSeq" id="XP_013417181.1"/>
    </source>
</evidence>
<dbReference type="RefSeq" id="XP_013417181.1">
    <property type="nucleotide sequence ID" value="XM_013561727.1"/>
</dbReference>
<dbReference type="PROSITE" id="PS50127">
    <property type="entry name" value="UBC_2"/>
    <property type="match status" value="1"/>
</dbReference>
<feature type="region of interest" description="Disordered" evidence="1">
    <location>
        <begin position="549"/>
        <end position="650"/>
    </location>
</feature>
<name>A0A1S3K4K4_LINAN</name>
<evidence type="ECO:0000256" key="1">
    <source>
        <dbReference type="SAM" id="MobiDB-lite"/>
    </source>
</evidence>
<dbReference type="GeneID" id="106178514"/>
<dbReference type="InterPro" id="IPR000608">
    <property type="entry name" value="UBC"/>
</dbReference>
<dbReference type="CDD" id="cd23955">
    <property type="entry name" value="UBCc_invertebrate"/>
    <property type="match status" value="1"/>
</dbReference>
<proteinExistence type="predicted"/>
<protein>
    <submittedName>
        <fullName evidence="4 5">Uncharacterized protein LOC106178514</fullName>
    </submittedName>
</protein>
<keyword evidence="3" id="KW-1185">Reference proteome</keyword>
<evidence type="ECO:0000313" key="4">
    <source>
        <dbReference type="RefSeq" id="XP_013417180.1"/>
    </source>
</evidence>
<dbReference type="Gene3D" id="3.10.110.10">
    <property type="entry name" value="Ubiquitin Conjugating Enzyme"/>
    <property type="match status" value="1"/>
</dbReference>
<dbReference type="InterPro" id="IPR016135">
    <property type="entry name" value="UBQ-conjugating_enzyme/RWD"/>
</dbReference>
<dbReference type="KEGG" id="lak:106178514"/>
<evidence type="ECO:0000313" key="3">
    <source>
        <dbReference type="Proteomes" id="UP000085678"/>
    </source>
</evidence>
<dbReference type="AlphaFoldDB" id="A0A1S3K4K4"/>
<accession>A0A1S3K4K4</accession>